<dbReference type="GO" id="GO:0050515">
    <property type="term" value="F:4-(cytidine 5'-diphospho)-2-C-methyl-D-erythritol kinase activity"/>
    <property type="evidence" value="ECO:0007669"/>
    <property type="project" value="UniProtKB-EC"/>
</dbReference>
<feature type="domain" description="GHMP kinase C-terminal" evidence="11">
    <location>
        <begin position="199"/>
        <end position="272"/>
    </location>
</feature>
<dbReference type="Pfam" id="PF08544">
    <property type="entry name" value="GHMP_kinases_C"/>
    <property type="match status" value="1"/>
</dbReference>
<dbReference type="InterPro" id="IPR013750">
    <property type="entry name" value="GHMP_kinase_C_dom"/>
</dbReference>
<dbReference type="PANTHER" id="PTHR43527">
    <property type="entry name" value="4-DIPHOSPHOCYTIDYL-2-C-METHYL-D-ERYTHRITOL KINASE, CHLOROPLASTIC"/>
    <property type="match status" value="1"/>
</dbReference>
<keyword evidence="4 9" id="KW-0808">Transferase</keyword>
<name>A0ABY4CN25_9BACL</name>
<feature type="binding site" evidence="9">
    <location>
        <begin position="95"/>
        <end position="105"/>
    </location>
    <ligand>
        <name>ATP</name>
        <dbReference type="ChEBI" id="CHEBI:30616"/>
    </ligand>
</feature>
<evidence type="ECO:0000313" key="13">
    <source>
        <dbReference type="Proteomes" id="UP000830167"/>
    </source>
</evidence>
<feature type="active site" evidence="9">
    <location>
        <position position="137"/>
    </location>
</feature>
<comment type="pathway">
    <text evidence="9">Isoprenoid biosynthesis; isopentenyl diphosphate biosynthesis via DXP pathway; isopentenyl diphosphate from 1-deoxy-D-xylulose 5-phosphate: step 3/6.</text>
</comment>
<evidence type="ECO:0000313" key="12">
    <source>
        <dbReference type="EMBL" id="UOF91808.1"/>
    </source>
</evidence>
<comment type="similarity">
    <text evidence="1 9">Belongs to the GHMP kinase family. IspE subfamily.</text>
</comment>
<dbReference type="RefSeq" id="WP_347438497.1">
    <property type="nucleotide sequence ID" value="NZ_CP089291.1"/>
</dbReference>
<evidence type="ECO:0000256" key="1">
    <source>
        <dbReference type="ARBA" id="ARBA00009684"/>
    </source>
</evidence>
<evidence type="ECO:0000256" key="2">
    <source>
        <dbReference type="ARBA" id="ARBA00012052"/>
    </source>
</evidence>
<dbReference type="NCBIfam" id="TIGR00154">
    <property type="entry name" value="ispE"/>
    <property type="match status" value="1"/>
</dbReference>
<accession>A0ABY4CN25</accession>
<dbReference type="InterPro" id="IPR006204">
    <property type="entry name" value="GHMP_kinase_N_dom"/>
</dbReference>
<evidence type="ECO:0000259" key="11">
    <source>
        <dbReference type="Pfam" id="PF08544"/>
    </source>
</evidence>
<dbReference type="Gene3D" id="3.30.70.890">
    <property type="entry name" value="GHMP kinase, C-terminal domain"/>
    <property type="match status" value="1"/>
</dbReference>
<keyword evidence="5 9" id="KW-0547">Nucleotide-binding</keyword>
<dbReference type="EC" id="2.7.1.148" evidence="2 9"/>
<dbReference type="SUPFAM" id="SSF55060">
    <property type="entry name" value="GHMP Kinase, C-terminal domain"/>
    <property type="match status" value="1"/>
</dbReference>
<evidence type="ECO:0000256" key="3">
    <source>
        <dbReference type="ARBA" id="ARBA00017473"/>
    </source>
</evidence>
<organism evidence="12 13">
    <name type="scientific">Fodinisporobacter ferrooxydans</name>
    <dbReference type="NCBI Taxonomy" id="2901836"/>
    <lineage>
        <taxon>Bacteria</taxon>
        <taxon>Bacillati</taxon>
        <taxon>Bacillota</taxon>
        <taxon>Bacilli</taxon>
        <taxon>Bacillales</taxon>
        <taxon>Alicyclobacillaceae</taxon>
        <taxon>Fodinisporobacter</taxon>
    </lineage>
</organism>
<dbReference type="SUPFAM" id="SSF54211">
    <property type="entry name" value="Ribosomal protein S5 domain 2-like"/>
    <property type="match status" value="1"/>
</dbReference>
<evidence type="ECO:0000259" key="10">
    <source>
        <dbReference type="Pfam" id="PF00288"/>
    </source>
</evidence>
<dbReference type="InterPro" id="IPR036554">
    <property type="entry name" value="GHMP_kinase_C_sf"/>
</dbReference>
<sequence length="284" mass="31567">MRLLIEKAKAKINLTLDVKYKRSDGYHEVEMIMQTVDLYDRLVFQERERDEIVLTCNMPYIPLDDRNLVYRAAELIKREFAIHKGIHVHIEKKIPVAAGLAGGSSDAAATLRGLNQLWQLGATYEELENVGASIGSDVPFCIRGGTAVARGRGEILEHLPIQPNFWVILAKLPISVSTAEVYRKLNIQSIADHPSAIGMIHALKSGDIQQISGCLGNVLESVTFEMHPEVAVLKNQFLKFGAPGVLMSGSGPTVFAITDREAKAVRIYHAIRGYSRDVFLTRCW</sequence>
<dbReference type="PANTHER" id="PTHR43527:SF2">
    <property type="entry name" value="4-DIPHOSPHOCYTIDYL-2-C-METHYL-D-ERYTHRITOL KINASE, CHLOROPLASTIC"/>
    <property type="match status" value="1"/>
</dbReference>
<evidence type="ECO:0000256" key="7">
    <source>
        <dbReference type="ARBA" id="ARBA00022840"/>
    </source>
</evidence>
<keyword evidence="9" id="KW-0414">Isoprene biosynthesis</keyword>
<feature type="active site" evidence="9">
    <location>
        <position position="11"/>
    </location>
</feature>
<dbReference type="HAMAP" id="MF_00061">
    <property type="entry name" value="IspE"/>
    <property type="match status" value="1"/>
</dbReference>
<dbReference type="InterPro" id="IPR014721">
    <property type="entry name" value="Ribsml_uS5_D2-typ_fold_subgr"/>
</dbReference>
<protein>
    <recommendedName>
        <fullName evidence="3 9">4-diphosphocytidyl-2-C-methyl-D-erythritol kinase</fullName>
        <shortName evidence="9">CMK</shortName>
        <ecNumber evidence="2 9">2.7.1.148</ecNumber>
    </recommendedName>
    <alternativeName>
        <fullName evidence="8 9">4-(cytidine-5'-diphospho)-2-C-methyl-D-erythritol kinase</fullName>
    </alternativeName>
</protein>
<comment type="function">
    <text evidence="9">Catalyzes the phosphorylation of the position 2 hydroxy group of 4-diphosphocytidyl-2C-methyl-D-erythritol.</text>
</comment>
<evidence type="ECO:0000256" key="6">
    <source>
        <dbReference type="ARBA" id="ARBA00022777"/>
    </source>
</evidence>
<dbReference type="Proteomes" id="UP000830167">
    <property type="component" value="Chromosome"/>
</dbReference>
<evidence type="ECO:0000256" key="8">
    <source>
        <dbReference type="ARBA" id="ARBA00032554"/>
    </source>
</evidence>
<dbReference type="PIRSF" id="PIRSF010376">
    <property type="entry name" value="IspE"/>
    <property type="match status" value="1"/>
</dbReference>
<comment type="catalytic activity">
    <reaction evidence="9">
        <text>4-CDP-2-C-methyl-D-erythritol + ATP = 4-CDP-2-C-methyl-D-erythritol 2-phosphate + ADP + H(+)</text>
        <dbReference type="Rhea" id="RHEA:18437"/>
        <dbReference type="ChEBI" id="CHEBI:15378"/>
        <dbReference type="ChEBI" id="CHEBI:30616"/>
        <dbReference type="ChEBI" id="CHEBI:57823"/>
        <dbReference type="ChEBI" id="CHEBI:57919"/>
        <dbReference type="ChEBI" id="CHEBI:456216"/>
        <dbReference type="EC" id="2.7.1.148"/>
    </reaction>
</comment>
<dbReference type="Gene3D" id="3.30.230.10">
    <property type="match status" value="1"/>
</dbReference>
<keyword evidence="7 9" id="KW-0067">ATP-binding</keyword>
<evidence type="ECO:0000256" key="5">
    <source>
        <dbReference type="ARBA" id="ARBA00022741"/>
    </source>
</evidence>
<dbReference type="EMBL" id="CP089291">
    <property type="protein sequence ID" value="UOF91808.1"/>
    <property type="molecule type" value="Genomic_DNA"/>
</dbReference>
<keyword evidence="6 9" id="KW-0418">Kinase</keyword>
<evidence type="ECO:0000256" key="9">
    <source>
        <dbReference type="HAMAP-Rule" id="MF_00061"/>
    </source>
</evidence>
<gene>
    <name evidence="9 12" type="primary">ispE</name>
    <name evidence="12" type="ORF">LSG31_06085</name>
</gene>
<dbReference type="Pfam" id="PF00288">
    <property type="entry name" value="GHMP_kinases_N"/>
    <property type="match status" value="1"/>
</dbReference>
<feature type="domain" description="GHMP kinase N-terminal" evidence="10">
    <location>
        <begin position="67"/>
        <end position="145"/>
    </location>
</feature>
<dbReference type="InterPro" id="IPR020568">
    <property type="entry name" value="Ribosomal_Su5_D2-typ_SF"/>
</dbReference>
<evidence type="ECO:0000256" key="4">
    <source>
        <dbReference type="ARBA" id="ARBA00022679"/>
    </source>
</evidence>
<dbReference type="InterPro" id="IPR004424">
    <property type="entry name" value="IspE"/>
</dbReference>
<proteinExistence type="inferred from homology"/>
<reference evidence="12" key="1">
    <citation type="submission" date="2021-12" db="EMBL/GenBank/DDBJ databases">
        <title>Alicyclobacillaceae gen. nov., sp. nov., isolated from chalcocite enrichment system.</title>
        <authorList>
            <person name="Jiang Z."/>
        </authorList>
    </citation>
    <scope>NUCLEOTIDE SEQUENCE</scope>
    <source>
        <strain evidence="12">MYW30-H2</strain>
    </source>
</reference>
<keyword evidence="13" id="KW-1185">Reference proteome</keyword>